<accession>A0A242A768</accession>
<dbReference type="STRING" id="1834191.A5886_001957"/>
<organism evidence="1 2">
    <name type="scientific">Candidatus Enterococcus testudinis</name>
    <dbReference type="NCBI Taxonomy" id="1834191"/>
    <lineage>
        <taxon>Bacteria</taxon>
        <taxon>Bacillati</taxon>
        <taxon>Bacillota</taxon>
        <taxon>Bacilli</taxon>
        <taxon>Lactobacillales</taxon>
        <taxon>Enterococcaceae</taxon>
        <taxon>Enterococcus</taxon>
    </lineage>
</organism>
<dbReference type="RefSeq" id="WP_086274941.1">
    <property type="nucleotide sequence ID" value="NZ_NGKU01000001.1"/>
</dbReference>
<protein>
    <submittedName>
        <fullName evidence="1">Uncharacterized protein</fullName>
    </submittedName>
</protein>
<evidence type="ECO:0000313" key="2">
    <source>
        <dbReference type="Proteomes" id="UP000195043"/>
    </source>
</evidence>
<gene>
    <name evidence="1" type="ORF">A5886_001957</name>
</gene>
<keyword evidence="2" id="KW-1185">Reference proteome</keyword>
<sequence length="214" mass="24395">MKRIYFFVGILSTIVICLSLVINPRDISASEKVRLNLEKLDQSIQDQIENHTLLSLSSNPYDYIAENEYYDAIIELGVAALCELENSLVSSDENGLVQYIISIAIEDISHTNVNEILGNEDFGWEDAHEFTTEWLEIKDTVTEKVETIIQSEFLNDEQKIEKINHYGLLAVPAIESYVNAAEGRQSNFLKAGLKHVVESYNLDEKEIELVYELF</sequence>
<comment type="caution">
    <text evidence="1">The sequence shown here is derived from an EMBL/GenBank/DDBJ whole genome shotgun (WGS) entry which is preliminary data.</text>
</comment>
<dbReference type="AlphaFoldDB" id="A0A242A768"/>
<evidence type="ECO:0000313" key="1">
    <source>
        <dbReference type="EMBL" id="OTN76878.1"/>
    </source>
</evidence>
<name>A0A242A768_9ENTE</name>
<dbReference type="OrthoDB" id="2607508at2"/>
<dbReference type="EMBL" id="NGKU01000001">
    <property type="protein sequence ID" value="OTN76878.1"/>
    <property type="molecule type" value="Genomic_DNA"/>
</dbReference>
<reference evidence="1 2" key="1">
    <citation type="submission" date="2017-05" db="EMBL/GenBank/DDBJ databases">
        <title>The Genome Sequence of Enterococcus sp. 8G7_MSG3316.</title>
        <authorList>
            <consortium name="The Broad Institute Genomics Platform"/>
            <consortium name="The Broad Institute Genomic Center for Infectious Diseases"/>
            <person name="Earl A."/>
            <person name="Manson A."/>
            <person name="Schwartman J."/>
            <person name="Gilmore M."/>
            <person name="Abouelleil A."/>
            <person name="Cao P."/>
            <person name="Chapman S."/>
            <person name="Cusick C."/>
            <person name="Shea T."/>
            <person name="Young S."/>
            <person name="Neafsey D."/>
            <person name="Nusbaum C."/>
            <person name="Birren B."/>
        </authorList>
    </citation>
    <scope>NUCLEOTIDE SEQUENCE [LARGE SCALE GENOMIC DNA]</scope>
    <source>
        <strain evidence="1 2">8G7_MSG3316</strain>
    </source>
</reference>
<proteinExistence type="predicted"/>
<dbReference type="Proteomes" id="UP000195043">
    <property type="component" value="Unassembled WGS sequence"/>
</dbReference>